<reference evidence="3 4" key="1">
    <citation type="submission" date="2024-04" db="EMBL/GenBank/DDBJ databases">
        <authorList>
            <person name="Waldvogel A.-M."/>
            <person name="Schoenle A."/>
        </authorList>
    </citation>
    <scope>NUCLEOTIDE SEQUENCE [LARGE SCALE GENOMIC DNA]</scope>
</reference>
<feature type="compositionally biased region" description="Basic residues" evidence="1">
    <location>
        <begin position="265"/>
        <end position="275"/>
    </location>
</feature>
<protein>
    <recommendedName>
        <fullName evidence="2">Fibronectin type-III domain-containing protein</fullName>
    </recommendedName>
</protein>
<feature type="compositionally biased region" description="Basic and acidic residues" evidence="1">
    <location>
        <begin position="362"/>
        <end position="389"/>
    </location>
</feature>
<evidence type="ECO:0000259" key="2">
    <source>
        <dbReference type="PROSITE" id="PS50853"/>
    </source>
</evidence>
<dbReference type="EMBL" id="OZ035832">
    <property type="protein sequence ID" value="CAL1572198.1"/>
    <property type="molecule type" value="Genomic_DNA"/>
</dbReference>
<gene>
    <name evidence="3" type="ORF">KC01_LOCUS4241</name>
</gene>
<dbReference type="AlphaFoldDB" id="A0AAV2J7I1"/>
<keyword evidence="4" id="KW-1185">Reference proteome</keyword>
<name>A0AAV2J7I1_KNICA</name>
<feature type="region of interest" description="Disordered" evidence="1">
    <location>
        <begin position="265"/>
        <end position="429"/>
    </location>
</feature>
<organism evidence="3 4">
    <name type="scientific">Knipowitschia caucasica</name>
    <name type="common">Caucasian dwarf goby</name>
    <name type="synonym">Pomatoschistus caucasicus</name>
    <dbReference type="NCBI Taxonomy" id="637954"/>
    <lineage>
        <taxon>Eukaryota</taxon>
        <taxon>Metazoa</taxon>
        <taxon>Chordata</taxon>
        <taxon>Craniata</taxon>
        <taxon>Vertebrata</taxon>
        <taxon>Euteleostomi</taxon>
        <taxon>Actinopterygii</taxon>
        <taxon>Neopterygii</taxon>
        <taxon>Teleostei</taxon>
        <taxon>Neoteleostei</taxon>
        <taxon>Acanthomorphata</taxon>
        <taxon>Gobiaria</taxon>
        <taxon>Gobiiformes</taxon>
        <taxon>Gobioidei</taxon>
        <taxon>Gobiidae</taxon>
        <taxon>Gobiinae</taxon>
        <taxon>Knipowitschia</taxon>
    </lineage>
</organism>
<evidence type="ECO:0000313" key="3">
    <source>
        <dbReference type="EMBL" id="CAL1572198.1"/>
    </source>
</evidence>
<dbReference type="Gene3D" id="2.60.40.10">
    <property type="entry name" value="Immunoglobulins"/>
    <property type="match status" value="1"/>
</dbReference>
<evidence type="ECO:0000313" key="4">
    <source>
        <dbReference type="Proteomes" id="UP001497482"/>
    </source>
</evidence>
<feature type="compositionally biased region" description="Pro residues" evidence="1">
    <location>
        <begin position="321"/>
        <end position="330"/>
    </location>
</feature>
<dbReference type="SUPFAM" id="SSF49265">
    <property type="entry name" value="Fibronectin type III"/>
    <property type="match status" value="1"/>
</dbReference>
<dbReference type="InterPro" id="IPR013783">
    <property type="entry name" value="Ig-like_fold"/>
</dbReference>
<dbReference type="CDD" id="cd00063">
    <property type="entry name" value="FN3"/>
    <property type="match status" value="1"/>
</dbReference>
<dbReference type="InterPro" id="IPR036116">
    <property type="entry name" value="FN3_sf"/>
</dbReference>
<dbReference type="PROSITE" id="PS50853">
    <property type="entry name" value="FN3"/>
    <property type="match status" value="1"/>
</dbReference>
<dbReference type="InterPro" id="IPR003961">
    <property type="entry name" value="FN3_dom"/>
</dbReference>
<proteinExistence type="predicted"/>
<feature type="compositionally biased region" description="Low complexity" evidence="1">
    <location>
        <begin position="395"/>
        <end position="419"/>
    </location>
</feature>
<evidence type="ECO:0000256" key="1">
    <source>
        <dbReference type="SAM" id="MobiDB-lite"/>
    </source>
</evidence>
<accession>A0AAV2J7I1</accession>
<dbReference type="Proteomes" id="UP001497482">
    <property type="component" value="Chromosome 10"/>
</dbReference>
<feature type="domain" description="Fibronectin type-III" evidence="2">
    <location>
        <begin position="1"/>
        <end position="70"/>
    </location>
</feature>
<sequence>MFRQTVMMIPIWCLGNESRYHVNHTVDGSTLSVLVPGLAPGIRYSLEVAASTGAGPGVHSEPTYFTLEASVNQRQKSHATFSVSLNPAAAVSSGNALCLSGRRTTQLYRMSRLFVLSAAKCRVVVGDLRACWFDCCAGILSRLFVLSAAKCRVVVGDLRACWFDCCAGILSRLFVLSAAKCRVVVGDLRACWFDCCAVILSAGILNAGSMLNGWGSASEEEGPLSRSSLGSSSEGSIFTHCSFAQALVVAADRAGFRLEGTSLSKRGKALSHRPRPSSPFSTDGSTGGSHSLGPPRNPRTPRKGRTPGTTPHRRDPAADDLPPPPEPPPCQGQGRIQGPRSVVAPSDRKATSLERPPMSGPLEHHRQVQERLGSMDRCEDPRRAHKTEEPCVPYSKPSFPSPGGHSSSGTSSSKGSTGPRKSEGPRQPQQWTALEHADFLGASAQGHFSGEVTPWLCRWRPLLVVDSSVCVGSTVNALHLLLFAPRHRDL</sequence>